<feature type="region of interest" description="Disordered" evidence="1">
    <location>
        <begin position="1"/>
        <end position="25"/>
    </location>
</feature>
<feature type="non-terminal residue" evidence="2">
    <location>
        <position position="1"/>
    </location>
</feature>
<keyword evidence="3" id="KW-1185">Reference proteome</keyword>
<reference evidence="2" key="1">
    <citation type="submission" date="2021-06" db="EMBL/GenBank/DDBJ databases">
        <authorList>
            <person name="Kallberg Y."/>
            <person name="Tangrot J."/>
            <person name="Rosling A."/>
        </authorList>
    </citation>
    <scope>NUCLEOTIDE SEQUENCE</scope>
    <source>
        <strain evidence="2">FL130A</strain>
    </source>
</reference>
<dbReference type="EMBL" id="CAJVPS010002035">
    <property type="protein sequence ID" value="CAG8558149.1"/>
    <property type="molecule type" value="Genomic_DNA"/>
</dbReference>
<organism evidence="2 3">
    <name type="scientific">Ambispora leptoticha</name>
    <dbReference type="NCBI Taxonomy" id="144679"/>
    <lineage>
        <taxon>Eukaryota</taxon>
        <taxon>Fungi</taxon>
        <taxon>Fungi incertae sedis</taxon>
        <taxon>Mucoromycota</taxon>
        <taxon>Glomeromycotina</taxon>
        <taxon>Glomeromycetes</taxon>
        <taxon>Archaeosporales</taxon>
        <taxon>Ambisporaceae</taxon>
        <taxon>Ambispora</taxon>
    </lineage>
</organism>
<dbReference type="Proteomes" id="UP000789508">
    <property type="component" value="Unassembled WGS sequence"/>
</dbReference>
<accession>A0A9N9FT38</accession>
<evidence type="ECO:0000313" key="2">
    <source>
        <dbReference type="EMBL" id="CAG8558149.1"/>
    </source>
</evidence>
<evidence type="ECO:0000256" key="1">
    <source>
        <dbReference type="SAM" id="MobiDB-lite"/>
    </source>
</evidence>
<proteinExistence type="predicted"/>
<name>A0A9N9FT38_9GLOM</name>
<gene>
    <name evidence="2" type="ORF">ALEPTO_LOCUS6216</name>
</gene>
<dbReference type="AlphaFoldDB" id="A0A9N9FT38"/>
<protein>
    <submittedName>
        <fullName evidence="2">328_t:CDS:1</fullName>
    </submittedName>
</protein>
<feature type="compositionally biased region" description="Basic and acidic residues" evidence="1">
    <location>
        <begin position="13"/>
        <end position="22"/>
    </location>
</feature>
<comment type="caution">
    <text evidence="2">The sequence shown here is derived from an EMBL/GenBank/DDBJ whole genome shotgun (WGS) entry which is preliminary data.</text>
</comment>
<sequence>MTIKEFGNSFKENNSRKEDIKKGGGNTTALNDTNFFTNAYDYKPAIKAIKNIPAISGDNNAIKAIAKAVESANFVNSIDPFIYRLVTSDEITKNLSGAGTDGADAIA</sequence>
<evidence type="ECO:0000313" key="3">
    <source>
        <dbReference type="Proteomes" id="UP000789508"/>
    </source>
</evidence>